<dbReference type="Proteomes" id="UP000002068">
    <property type="component" value="Chromosome"/>
</dbReference>
<accession>A0A0H3NCJ7</accession>
<dbReference type="HOGENOM" id="CLU_188404_0_0_9"/>
<keyword evidence="1" id="KW-0175">Coiled coil</keyword>
<evidence type="ECO:0000313" key="3">
    <source>
        <dbReference type="Proteomes" id="UP000002068"/>
    </source>
</evidence>
<evidence type="ECO:0000313" key="2">
    <source>
        <dbReference type="EMBL" id="CBA63792.1"/>
    </source>
</evidence>
<feature type="coiled-coil region" evidence="1">
    <location>
        <begin position="27"/>
        <end position="80"/>
    </location>
</feature>
<protein>
    <submittedName>
        <fullName evidence="2">Uncharacterized protein</fullName>
    </submittedName>
</protein>
<organism evidence="2 3">
    <name type="scientific">Clostridioides difficile (strain CD196)</name>
    <name type="common">Peptoclostridium difficile</name>
    <dbReference type="NCBI Taxonomy" id="645462"/>
    <lineage>
        <taxon>Bacteria</taxon>
        <taxon>Bacillati</taxon>
        <taxon>Bacillota</taxon>
        <taxon>Clostridia</taxon>
        <taxon>Peptostreptococcales</taxon>
        <taxon>Peptostreptococcaceae</taxon>
        <taxon>Clostridioides</taxon>
    </lineage>
</organism>
<proteinExistence type="predicted"/>
<sequence length="99" mass="11669">MILQINICTLGKINIGSIIFTEEVVLMDRLKRDMKNMKEDLKEGVKKTAYVMKNTAEDLKDDAQGAMVNLEMKKDEMMERYEQKKFSKELEKQMKNEMK</sequence>
<reference evidence="2 3" key="1">
    <citation type="journal article" date="2009" name="Genome Biol.">
        <title>Comparative genome and phenotypic analysis of Clostridium difficile 027 strains provides insight into the evolution of a hypervirulent bacterium.</title>
        <authorList>
            <person name="Stabler R.A."/>
            <person name="He M."/>
            <person name="Dawson L."/>
            <person name="Martin M."/>
            <person name="Valiente E."/>
            <person name="Corton C."/>
            <person name="Lawley T.D."/>
            <person name="Sebaihia M."/>
            <person name="Quail M.A."/>
            <person name="Rose G."/>
            <person name="Gerding D.N."/>
            <person name="Gibert M."/>
            <person name="Popoff M.R."/>
            <person name="Parkhill J."/>
            <person name="Dougan G."/>
            <person name="Wren B.W."/>
        </authorList>
    </citation>
    <scope>NUCLEOTIDE SEQUENCE [LARGE SCALE GENOMIC DNA]</scope>
    <source>
        <strain evidence="2 3">CD196</strain>
    </source>
</reference>
<name>A0A0H3NCJ7_CLODC</name>
<gene>
    <name evidence="2" type="ordered locus">CD196_1976</name>
</gene>
<evidence type="ECO:0000256" key="1">
    <source>
        <dbReference type="SAM" id="Coils"/>
    </source>
</evidence>
<dbReference type="EMBL" id="FN538970">
    <property type="protein sequence ID" value="CBA63792.1"/>
    <property type="molecule type" value="Genomic_DNA"/>
</dbReference>
<dbReference type="AlphaFoldDB" id="A0A0H3NCJ7"/>
<dbReference type="KEGG" id="cdc:CD196_1976"/>